<keyword evidence="4" id="KW-1185">Reference proteome</keyword>
<keyword evidence="1" id="KW-0472">Membrane</keyword>
<sequence>MSDSRLQALLNSTDLDYATFTSDYRIYRYVFLAGLVIVIYDHLLTLNTEIKYIWLTKLRPSTYWFIAARYIGLIGNIIVLDQVRFYVLLKRMLIVWEIFIIIQEVLIETTLSIRLFAIYDRNIWVLVPLLALVCISGTLAVVGAIKLDVPAQNLAAPGLNGCNTPYPRSAADHVAKAWMVMSVHFDFFRQTRLWFEGSFNLASPAMCSSYMQRHTSRLYAGSLIQRMLKDGSMYFGVIVLATIANISTFYLGDILLSGFLSWFTSSLSVTLLCRLMLNLHEAGAGRIDTLELNTLDLASIQFATTIGTTMDEEYQ</sequence>
<feature type="transmembrane region" description="Helical" evidence="1">
    <location>
        <begin position="233"/>
        <end position="252"/>
    </location>
</feature>
<feature type="transmembrane region" description="Helical" evidence="1">
    <location>
        <begin position="93"/>
        <end position="117"/>
    </location>
</feature>
<feature type="transmembrane region" description="Helical" evidence="1">
    <location>
        <begin position="63"/>
        <end position="81"/>
    </location>
</feature>
<name>A0AAD7JG23_9AGAR</name>
<feature type="transmembrane region" description="Helical" evidence="1">
    <location>
        <begin position="123"/>
        <end position="145"/>
    </location>
</feature>
<protein>
    <recommendedName>
        <fullName evidence="2">DUF6533 domain-containing protein</fullName>
    </recommendedName>
</protein>
<dbReference type="AlphaFoldDB" id="A0AAD7JG23"/>
<keyword evidence="1" id="KW-0812">Transmembrane</keyword>
<dbReference type="EMBL" id="JARJLG010000039">
    <property type="protein sequence ID" value="KAJ7763986.1"/>
    <property type="molecule type" value="Genomic_DNA"/>
</dbReference>
<evidence type="ECO:0000259" key="2">
    <source>
        <dbReference type="Pfam" id="PF20151"/>
    </source>
</evidence>
<feature type="domain" description="DUF6533" evidence="2">
    <location>
        <begin position="29"/>
        <end position="74"/>
    </location>
</feature>
<dbReference type="Proteomes" id="UP001215280">
    <property type="component" value="Unassembled WGS sequence"/>
</dbReference>
<evidence type="ECO:0000313" key="4">
    <source>
        <dbReference type="Proteomes" id="UP001215280"/>
    </source>
</evidence>
<reference evidence="3" key="1">
    <citation type="submission" date="2023-03" db="EMBL/GenBank/DDBJ databases">
        <title>Massive genome expansion in bonnet fungi (Mycena s.s.) driven by repeated elements and novel gene families across ecological guilds.</title>
        <authorList>
            <consortium name="Lawrence Berkeley National Laboratory"/>
            <person name="Harder C.B."/>
            <person name="Miyauchi S."/>
            <person name="Viragh M."/>
            <person name="Kuo A."/>
            <person name="Thoen E."/>
            <person name="Andreopoulos B."/>
            <person name="Lu D."/>
            <person name="Skrede I."/>
            <person name="Drula E."/>
            <person name="Henrissat B."/>
            <person name="Morin E."/>
            <person name="Kohler A."/>
            <person name="Barry K."/>
            <person name="LaButti K."/>
            <person name="Morin E."/>
            <person name="Salamov A."/>
            <person name="Lipzen A."/>
            <person name="Mereny Z."/>
            <person name="Hegedus B."/>
            <person name="Baldrian P."/>
            <person name="Stursova M."/>
            <person name="Weitz H."/>
            <person name="Taylor A."/>
            <person name="Grigoriev I.V."/>
            <person name="Nagy L.G."/>
            <person name="Martin F."/>
            <person name="Kauserud H."/>
        </authorList>
    </citation>
    <scope>NUCLEOTIDE SEQUENCE</scope>
    <source>
        <strain evidence="3">CBHHK188m</strain>
    </source>
</reference>
<evidence type="ECO:0000256" key="1">
    <source>
        <dbReference type="SAM" id="Phobius"/>
    </source>
</evidence>
<accession>A0AAD7JG23</accession>
<dbReference type="Pfam" id="PF20151">
    <property type="entry name" value="DUF6533"/>
    <property type="match status" value="1"/>
</dbReference>
<dbReference type="InterPro" id="IPR045340">
    <property type="entry name" value="DUF6533"/>
</dbReference>
<proteinExistence type="predicted"/>
<gene>
    <name evidence="3" type="ORF">DFH07DRAFT_956260</name>
</gene>
<evidence type="ECO:0000313" key="3">
    <source>
        <dbReference type="EMBL" id="KAJ7763986.1"/>
    </source>
</evidence>
<keyword evidence="1" id="KW-1133">Transmembrane helix</keyword>
<comment type="caution">
    <text evidence="3">The sequence shown here is derived from an EMBL/GenBank/DDBJ whole genome shotgun (WGS) entry which is preliminary data.</text>
</comment>
<feature type="transmembrane region" description="Helical" evidence="1">
    <location>
        <begin position="26"/>
        <end position="43"/>
    </location>
</feature>
<organism evidence="3 4">
    <name type="scientific">Mycena maculata</name>
    <dbReference type="NCBI Taxonomy" id="230809"/>
    <lineage>
        <taxon>Eukaryota</taxon>
        <taxon>Fungi</taxon>
        <taxon>Dikarya</taxon>
        <taxon>Basidiomycota</taxon>
        <taxon>Agaricomycotina</taxon>
        <taxon>Agaricomycetes</taxon>
        <taxon>Agaricomycetidae</taxon>
        <taxon>Agaricales</taxon>
        <taxon>Marasmiineae</taxon>
        <taxon>Mycenaceae</taxon>
        <taxon>Mycena</taxon>
    </lineage>
</organism>